<evidence type="ECO:0000313" key="5">
    <source>
        <dbReference type="Proteomes" id="UP000516230"/>
    </source>
</evidence>
<evidence type="ECO:0000313" key="4">
    <source>
        <dbReference type="EMBL" id="QNP62933.1"/>
    </source>
</evidence>
<dbReference type="Proteomes" id="UP000516230">
    <property type="component" value="Chromosome"/>
</dbReference>
<keyword evidence="4" id="KW-0808">Transferase</keyword>
<dbReference type="CDD" id="cd04179">
    <property type="entry name" value="DPM_DPG-synthase_like"/>
    <property type="match status" value="1"/>
</dbReference>
<gene>
    <name evidence="4" type="ORF">IAG43_08255</name>
</gene>
<dbReference type="SUPFAM" id="SSF53448">
    <property type="entry name" value="Nucleotide-diphospho-sugar transferases"/>
    <property type="match status" value="1"/>
</dbReference>
<dbReference type="PANTHER" id="PTHR48090">
    <property type="entry name" value="UNDECAPRENYL-PHOSPHATE 4-DEOXY-4-FORMAMIDO-L-ARABINOSE TRANSFERASE-RELATED"/>
    <property type="match status" value="1"/>
</dbReference>
<feature type="domain" description="Glycosyltransferase 2-like" evidence="3">
    <location>
        <begin position="5"/>
        <end position="165"/>
    </location>
</feature>
<feature type="compositionally biased region" description="Low complexity" evidence="2">
    <location>
        <begin position="230"/>
        <end position="253"/>
    </location>
</feature>
<dbReference type="AlphaFoldDB" id="A0A7H0HQW7"/>
<evidence type="ECO:0000256" key="2">
    <source>
        <dbReference type="SAM" id="MobiDB-lite"/>
    </source>
</evidence>
<proteinExistence type="inferred from homology"/>
<feature type="region of interest" description="Disordered" evidence="2">
    <location>
        <begin position="228"/>
        <end position="253"/>
    </location>
</feature>
<keyword evidence="5" id="KW-1185">Reference proteome</keyword>
<organism evidence="4 5">
    <name type="scientific">Streptomyces genisteinicus</name>
    <dbReference type="NCBI Taxonomy" id="2768068"/>
    <lineage>
        <taxon>Bacteria</taxon>
        <taxon>Bacillati</taxon>
        <taxon>Actinomycetota</taxon>
        <taxon>Actinomycetes</taxon>
        <taxon>Kitasatosporales</taxon>
        <taxon>Streptomycetaceae</taxon>
        <taxon>Streptomyces</taxon>
    </lineage>
</organism>
<evidence type="ECO:0000256" key="1">
    <source>
        <dbReference type="ARBA" id="ARBA00006739"/>
    </source>
</evidence>
<dbReference type="InterPro" id="IPR029044">
    <property type="entry name" value="Nucleotide-diphossugar_trans"/>
</dbReference>
<dbReference type="PANTHER" id="PTHR48090:SF7">
    <property type="entry name" value="RFBJ PROTEIN"/>
    <property type="match status" value="1"/>
</dbReference>
<dbReference type="InterPro" id="IPR001173">
    <property type="entry name" value="Glyco_trans_2-like"/>
</dbReference>
<accession>A0A7H0HQW7</accession>
<name>A0A7H0HQW7_9ACTN</name>
<evidence type="ECO:0000259" key="3">
    <source>
        <dbReference type="Pfam" id="PF00535"/>
    </source>
</evidence>
<dbReference type="EMBL" id="CP060825">
    <property type="protein sequence ID" value="QNP62933.1"/>
    <property type="molecule type" value="Genomic_DNA"/>
</dbReference>
<dbReference type="Gene3D" id="3.90.550.10">
    <property type="entry name" value="Spore Coat Polysaccharide Biosynthesis Protein SpsA, Chain A"/>
    <property type="match status" value="1"/>
</dbReference>
<protein>
    <submittedName>
        <fullName evidence="4">Glycosyltransferase family 2 protein</fullName>
    </submittedName>
</protein>
<dbReference type="RefSeq" id="WP_187740104.1">
    <property type="nucleotide sequence ID" value="NZ_CP060825.1"/>
</dbReference>
<sequence length="253" mass="27748">MNTLSIVMPALNEAPNLPRVMATMPLERLRADGWDTEVLVVDNASTDGTGDVARSLGARVVEQPARGYGNAYHAGFAAAEGDVIATGDADCTYPFDALPYLLRILVAQDVEFMTTDRLGRANRHAMCLSHRIGNHVLSAMSRGLFRNGLHDSQSGMWIFRRRIWRDLDVRATGMVFSQEIKNSATLSGYRCLEVPIEYRKRAGEVKLHALRDGTAEILQLIEHRIRSTARRTPAPARGPAPAAAGQRAQGRAA</sequence>
<dbReference type="KEGG" id="sgj:IAG43_08255"/>
<dbReference type="Pfam" id="PF00535">
    <property type="entry name" value="Glycos_transf_2"/>
    <property type="match status" value="1"/>
</dbReference>
<comment type="similarity">
    <text evidence="1">Belongs to the glycosyltransferase 2 family.</text>
</comment>
<reference evidence="4 5" key="1">
    <citation type="submission" date="2020-08" db="EMBL/GenBank/DDBJ databases">
        <title>A novel species.</title>
        <authorList>
            <person name="Gao J."/>
        </authorList>
    </citation>
    <scope>NUCLEOTIDE SEQUENCE [LARGE SCALE GENOMIC DNA]</scope>
    <source>
        <strain evidence="4 5">CRPJ-33</strain>
    </source>
</reference>
<dbReference type="InterPro" id="IPR050256">
    <property type="entry name" value="Glycosyltransferase_2"/>
</dbReference>
<dbReference type="GO" id="GO:0016740">
    <property type="term" value="F:transferase activity"/>
    <property type="evidence" value="ECO:0007669"/>
    <property type="project" value="UniProtKB-KW"/>
</dbReference>